<keyword evidence="1" id="KW-1133">Transmembrane helix</keyword>
<proteinExistence type="predicted"/>
<dbReference type="InterPro" id="IPR038050">
    <property type="entry name" value="Neuro_actylchol_rec"/>
</dbReference>
<feature type="transmembrane region" description="Helical" evidence="1">
    <location>
        <begin position="12"/>
        <end position="32"/>
    </location>
</feature>
<dbReference type="InParanoid" id="A0A1V9X0I6"/>
<protein>
    <submittedName>
        <fullName evidence="2">Glutamate-gated chloride channel-like</fullName>
    </submittedName>
</protein>
<name>A0A1V9X0I6_9ACAR</name>
<keyword evidence="1" id="KW-0812">Transmembrane</keyword>
<dbReference type="AlphaFoldDB" id="A0A1V9X0I6"/>
<dbReference type="EMBL" id="MNPL01030937">
    <property type="protein sequence ID" value="OQR66842.1"/>
    <property type="molecule type" value="Genomic_DNA"/>
</dbReference>
<organism evidence="2 3">
    <name type="scientific">Tropilaelaps mercedesae</name>
    <dbReference type="NCBI Taxonomy" id="418985"/>
    <lineage>
        <taxon>Eukaryota</taxon>
        <taxon>Metazoa</taxon>
        <taxon>Ecdysozoa</taxon>
        <taxon>Arthropoda</taxon>
        <taxon>Chelicerata</taxon>
        <taxon>Arachnida</taxon>
        <taxon>Acari</taxon>
        <taxon>Parasitiformes</taxon>
        <taxon>Mesostigmata</taxon>
        <taxon>Gamasina</taxon>
        <taxon>Dermanyssoidea</taxon>
        <taxon>Laelapidae</taxon>
        <taxon>Tropilaelaps</taxon>
    </lineage>
</organism>
<keyword evidence="3" id="KW-1185">Reference proteome</keyword>
<accession>A0A1V9X0I6</accession>
<dbReference type="Gene3D" id="1.20.58.390">
    <property type="entry name" value="Neurotransmitter-gated ion-channel transmembrane domain"/>
    <property type="match status" value="1"/>
</dbReference>
<keyword evidence="1" id="KW-0472">Membrane</keyword>
<comment type="caution">
    <text evidence="2">The sequence shown here is derived from an EMBL/GenBank/DDBJ whole genome shotgun (WGS) entry which is preliminary data.</text>
</comment>
<gene>
    <name evidence="2" type="ORF">BIW11_04901</name>
</gene>
<evidence type="ECO:0000256" key="1">
    <source>
        <dbReference type="SAM" id="Phobius"/>
    </source>
</evidence>
<evidence type="ECO:0000313" key="3">
    <source>
        <dbReference type="Proteomes" id="UP000192247"/>
    </source>
</evidence>
<dbReference type="OrthoDB" id="8173437at2759"/>
<reference evidence="2 3" key="1">
    <citation type="journal article" date="2017" name="Gigascience">
        <title>Draft genome of the honey bee ectoparasitic mite, Tropilaelaps mercedesae, is shaped by the parasitic life history.</title>
        <authorList>
            <person name="Dong X."/>
            <person name="Armstrong S.D."/>
            <person name="Xia D."/>
            <person name="Makepeace B.L."/>
            <person name="Darby A.C."/>
            <person name="Kadowaki T."/>
        </authorList>
    </citation>
    <scope>NUCLEOTIDE SEQUENCE [LARGE SCALE GENOMIC DNA]</scope>
    <source>
        <strain evidence="2">Wuxi-XJTLU</strain>
    </source>
</reference>
<sequence length="61" mass="7095">MVLFTRDRSVYWVTIFIPGFVMVTSAFMSFWLSVRAAPPRAMIEPTHRLTNMHVYIGIFSV</sequence>
<dbReference type="Proteomes" id="UP000192247">
    <property type="component" value="Unassembled WGS sequence"/>
</dbReference>
<evidence type="ECO:0000313" key="2">
    <source>
        <dbReference type="EMBL" id="OQR66842.1"/>
    </source>
</evidence>